<dbReference type="OrthoDB" id="9760084at2"/>
<dbReference type="PANTHER" id="PTHR34218">
    <property type="entry name" value="PEPTIDASE S45 PENICILLIN AMIDASE"/>
    <property type="match status" value="1"/>
</dbReference>
<dbReference type="CDD" id="cd03747">
    <property type="entry name" value="Ntn_PGA_like"/>
    <property type="match status" value="1"/>
</dbReference>
<dbReference type="AlphaFoldDB" id="A0A5B7YE52"/>
<dbReference type="SUPFAM" id="SSF56235">
    <property type="entry name" value="N-terminal nucleophile aminohydrolases (Ntn hydrolases)"/>
    <property type="match status" value="1"/>
</dbReference>
<feature type="binding site" evidence="6">
    <location>
        <position position="330"/>
    </location>
    <ligand>
        <name>Ca(2+)</name>
        <dbReference type="ChEBI" id="CHEBI:29108"/>
    </ligand>
</feature>
<dbReference type="InterPro" id="IPR023343">
    <property type="entry name" value="Penicillin_amidase_dom1"/>
</dbReference>
<keyword evidence="6" id="KW-0106">Calcium</keyword>
<dbReference type="EMBL" id="CP039852">
    <property type="protein sequence ID" value="QCZ93838.1"/>
    <property type="molecule type" value="Genomic_DNA"/>
</dbReference>
<dbReference type="RefSeq" id="WP_139756581.1">
    <property type="nucleotide sequence ID" value="NZ_CP039852.1"/>
</dbReference>
<dbReference type="GO" id="GO:0046872">
    <property type="term" value="F:metal ion binding"/>
    <property type="evidence" value="ECO:0007669"/>
    <property type="project" value="UniProtKB-KW"/>
</dbReference>
<dbReference type="Gene3D" id="1.10.439.10">
    <property type="entry name" value="Penicillin Amidohydrolase, domain 1"/>
    <property type="match status" value="1"/>
</dbReference>
<dbReference type="Pfam" id="PF01804">
    <property type="entry name" value="Penicil_amidase"/>
    <property type="match status" value="1"/>
</dbReference>
<sequence>MLNWMKWLFISLLILLLLAAGAAFFTFNQSLPALEGEIRAPGLQTEAELARDALGQAIIQAGSRQDAAYALGVAHGQDRFFQMDLQRRAAAGELSQWVGERALEIDKQARFHQFRQRARDILAALPATQRQLLQRYSQGVNFALENMGSRPFEYWLTFSTPKPWTPEDSLLVVYSMYMDLQLGQVNLDLARTGLTRYFGQPMLDFLNAPSQYQAALDGSTLPRYKGDIPSPDSSFTALWEGTAPPDIGSNNWAVSGALTNSQSAMVANDMHLGLRVPIIWYRAQLNYPSASTGDQIQLTGVTLPGLPGVVVGTNGKIAWGFTNANLDNVDWIALDDNDETWQVIEDIALPEDSYSYNITMSEFGPVKEVDGQRYALKWVAHQPYAVNLNIINLDEADTVSKAVNVAGNIRIPVQSMVIADSSGNIAWTPAGAVTSRNSPTRFAIPVAQYDQNWSQNASQLPVYQSPEYPRIWTANARVISAQELQRFGDGGYALGARNQQIKQRLMAKDEFNEQDFYAIQLDNEALFLERWHNLLVTTLEQADDDYTQALAALENWQGCACASSAGYTLVKHFRSQLINILLSPVFTRLETSGYKPNGLLRQVEPAIWRLLEEQPSDWLPANVPNWQALKRQAFDKSVEDLLADAGPDSTIKDLNWGSVNALQVTHPFAGTVPVLGKHLNMPVVKGFGDTFMPAVQGPAFGASQRFFVRPGNLDKAILTLPGGQSGHPLSPFYQTGFDDYATGEDTPLLPGDTIYSLTLKPAL</sequence>
<keyword evidence="3" id="KW-0865">Zymogen</keyword>
<comment type="subunit">
    <text evidence="4">Heterodimer of an alpha subunit and a beta subunit processed from the same precursor.</text>
</comment>
<evidence type="ECO:0000256" key="1">
    <source>
        <dbReference type="ARBA" id="ARBA00006586"/>
    </source>
</evidence>
<evidence type="ECO:0000256" key="2">
    <source>
        <dbReference type="ARBA" id="ARBA00022801"/>
    </source>
</evidence>
<keyword evidence="8" id="KW-1185">Reference proteome</keyword>
<name>A0A5B7YE52_9ALTE</name>
<keyword evidence="6" id="KW-0479">Metal-binding</keyword>
<feature type="active site" description="Nucleophile" evidence="5">
    <location>
        <position position="249"/>
    </location>
</feature>
<evidence type="ECO:0000256" key="6">
    <source>
        <dbReference type="PIRSR" id="PIRSR001227-2"/>
    </source>
</evidence>
<comment type="similarity">
    <text evidence="1">Belongs to the peptidase S45 family.</text>
</comment>
<evidence type="ECO:0000256" key="4">
    <source>
        <dbReference type="ARBA" id="ARBA00038735"/>
    </source>
</evidence>
<dbReference type="Gene3D" id="1.10.1400.10">
    <property type="match status" value="1"/>
</dbReference>
<feature type="binding site" evidence="6">
    <location>
        <position position="327"/>
    </location>
    <ligand>
        <name>Ca(2+)</name>
        <dbReference type="ChEBI" id="CHEBI:29108"/>
    </ligand>
</feature>
<keyword evidence="2" id="KW-0378">Hydrolase</keyword>
<dbReference type="PANTHER" id="PTHR34218:SF4">
    <property type="entry name" value="ACYL-HOMOSERINE LACTONE ACYLASE QUIP"/>
    <property type="match status" value="1"/>
</dbReference>
<dbReference type="InterPro" id="IPR043146">
    <property type="entry name" value="Penicillin_amidase_N_B-knob"/>
</dbReference>
<dbReference type="GO" id="GO:0016811">
    <property type="term" value="F:hydrolase activity, acting on carbon-nitrogen (but not peptide) bonds, in linear amides"/>
    <property type="evidence" value="ECO:0007669"/>
    <property type="project" value="InterPro"/>
</dbReference>
<organism evidence="7 8">
    <name type="scientific">Salinimonas iocasae</name>
    <dbReference type="NCBI Taxonomy" id="2572577"/>
    <lineage>
        <taxon>Bacteria</taxon>
        <taxon>Pseudomonadati</taxon>
        <taxon>Pseudomonadota</taxon>
        <taxon>Gammaproteobacteria</taxon>
        <taxon>Alteromonadales</taxon>
        <taxon>Alteromonadaceae</taxon>
        <taxon>Alteromonas/Salinimonas group</taxon>
        <taxon>Salinimonas</taxon>
    </lineage>
</organism>
<proteinExistence type="inferred from homology"/>
<gene>
    <name evidence="7" type="ORF">FBQ74_10220</name>
</gene>
<dbReference type="KEGG" id="salk:FBQ74_10220"/>
<reference evidence="7 8" key="1">
    <citation type="submission" date="2019-04" db="EMBL/GenBank/DDBJ databases">
        <title>Salinimonas iocasae sp. nov., a halophilic bacterium isolated from the outer tube casing of tubeworms in Okinawa Trough.</title>
        <authorList>
            <person name="Zhang H."/>
            <person name="Wang H."/>
            <person name="Li C."/>
        </authorList>
    </citation>
    <scope>NUCLEOTIDE SEQUENCE [LARGE SCALE GENOMIC DNA]</scope>
    <source>
        <strain evidence="7 8">KX18D6</strain>
    </source>
</reference>
<evidence type="ECO:0000256" key="3">
    <source>
        <dbReference type="ARBA" id="ARBA00023145"/>
    </source>
</evidence>
<dbReference type="Gene3D" id="3.60.20.10">
    <property type="entry name" value="Glutamine Phosphoribosylpyrophosphate, subunit 1, domain 1"/>
    <property type="match status" value="1"/>
</dbReference>
<dbReference type="InterPro" id="IPR029055">
    <property type="entry name" value="Ntn_hydrolases_N"/>
</dbReference>
<evidence type="ECO:0000313" key="7">
    <source>
        <dbReference type="EMBL" id="QCZ93838.1"/>
    </source>
</evidence>
<evidence type="ECO:0000313" key="8">
    <source>
        <dbReference type="Proteomes" id="UP000304912"/>
    </source>
</evidence>
<comment type="cofactor">
    <cofactor evidence="6">
        <name>Ca(2+)</name>
        <dbReference type="ChEBI" id="CHEBI:29108"/>
    </cofactor>
    <text evidence="6">Binds 1 Ca(2+) ion per dimer.</text>
</comment>
<evidence type="ECO:0000256" key="5">
    <source>
        <dbReference type="PIRSR" id="PIRSR001227-1"/>
    </source>
</evidence>
<dbReference type="Gene3D" id="2.30.120.10">
    <property type="match status" value="1"/>
</dbReference>
<protein>
    <submittedName>
        <fullName evidence="7">Penicillin acylase family protein</fullName>
    </submittedName>
</protein>
<dbReference type="PIRSF" id="PIRSF001227">
    <property type="entry name" value="Pen_acylase"/>
    <property type="match status" value="1"/>
</dbReference>
<feature type="binding site" evidence="6">
    <location>
        <position position="329"/>
    </location>
    <ligand>
        <name>Ca(2+)</name>
        <dbReference type="ChEBI" id="CHEBI:29108"/>
    </ligand>
</feature>
<dbReference type="InterPro" id="IPR043147">
    <property type="entry name" value="Penicillin_amidase_A-knob"/>
</dbReference>
<dbReference type="GO" id="GO:0017000">
    <property type="term" value="P:antibiotic biosynthetic process"/>
    <property type="evidence" value="ECO:0007669"/>
    <property type="project" value="InterPro"/>
</dbReference>
<dbReference type="InterPro" id="IPR002692">
    <property type="entry name" value="S45"/>
</dbReference>
<dbReference type="Proteomes" id="UP000304912">
    <property type="component" value="Chromosome"/>
</dbReference>
<accession>A0A5B7YE52</accession>
<dbReference type="InterPro" id="IPR014395">
    <property type="entry name" value="Pen/GL7ACA/AHL_acylase"/>
</dbReference>